<feature type="transmembrane region" description="Helical" evidence="1">
    <location>
        <begin position="115"/>
        <end position="136"/>
    </location>
</feature>
<keyword evidence="3" id="KW-1185">Reference proteome</keyword>
<keyword evidence="1" id="KW-0472">Membrane</keyword>
<dbReference type="Proteomes" id="UP000007812">
    <property type="component" value="Chromosome"/>
</dbReference>
<feature type="transmembrane region" description="Helical" evidence="1">
    <location>
        <begin position="60"/>
        <end position="79"/>
    </location>
</feature>
<feature type="transmembrane region" description="Helical" evidence="1">
    <location>
        <begin position="156"/>
        <end position="177"/>
    </location>
</feature>
<evidence type="ECO:0008006" key="4">
    <source>
        <dbReference type="Google" id="ProtNLM"/>
    </source>
</evidence>
<dbReference type="EMBL" id="CP002656">
    <property type="protein sequence ID" value="AEB95879.1"/>
    <property type="molecule type" value="Genomic_DNA"/>
</dbReference>
<proteinExistence type="predicted"/>
<evidence type="ECO:0000313" key="3">
    <source>
        <dbReference type="Proteomes" id="UP000007812"/>
    </source>
</evidence>
<dbReference type="HOGENOM" id="CLU_109678_0_0_2"/>
<feature type="transmembrane region" description="Helical" evidence="1">
    <location>
        <begin position="85"/>
        <end position="103"/>
    </location>
</feature>
<dbReference type="STRING" id="1006006.Mcup_1777"/>
<keyword evidence="1" id="KW-0812">Transmembrane</keyword>
<dbReference type="InterPro" id="IPR009844">
    <property type="entry name" value="DUF1404"/>
</dbReference>
<dbReference type="eggNOG" id="arCOG06032">
    <property type="taxonomic scope" value="Archaea"/>
</dbReference>
<gene>
    <name evidence="2" type="ordered locus">Mcup_1777</name>
</gene>
<keyword evidence="1" id="KW-1133">Transmembrane helix</keyword>
<accession>F4G0S0</accession>
<organism evidence="2 3">
    <name type="scientific">Metallosphaera cuprina (strain Ar-4)</name>
    <dbReference type="NCBI Taxonomy" id="1006006"/>
    <lineage>
        <taxon>Archaea</taxon>
        <taxon>Thermoproteota</taxon>
        <taxon>Thermoprotei</taxon>
        <taxon>Sulfolobales</taxon>
        <taxon>Sulfolobaceae</taxon>
        <taxon>Metallosphaera</taxon>
    </lineage>
</organism>
<dbReference type="GeneID" id="10493965"/>
<name>F4G0S0_METCR</name>
<dbReference type="RefSeq" id="WP_013738377.1">
    <property type="nucleotide sequence ID" value="NC_015435.1"/>
</dbReference>
<feature type="transmembrane region" description="Helical" evidence="1">
    <location>
        <begin position="38"/>
        <end position="55"/>
    </location>
</feature>
<dbReference type="OrthoDB" id="34528at2157"/>
<evidence type="ECO:0000256" key="1">
    <source>
        <dbReference type="SAM" id="Phobius"/>
    </source>
</evidence>
<dbReference type="AlphaFoldDB" id="F4G0S0"/>
<evidence type="ECO:0000313" key="2">
    <source>
        <dbReference type="EMBL" id="AEB95879.1"/>
    </source>
</evidence>
<dbReference type="KEGG" id="mcn:Mcup_1777"/>
<dbReference type="Pfam" id="PF07185">
    <property type="entry name" value="DUF1404"/>
    <property type="match status" value="1"/>
</dbReference>
<feature type="transmembrane region" description="Helical" evidence="1">
    <location>
        <begin position="7"/>
        <end position="26"/>
    </location>
</feature>
<protein>
    <recommendedName>
        <fullName evidence="4">DUF1404 domain-containing protein</fullName>
    </recommendedName>
</protein>
<sequence>MKLKSKIFFLSSSFVIIVLTVNPYTLSLLPRDPVVLMVSHYTLYLAGVIAGYSLFRFSKLFIIPAVIPPIIFHLPYFFVESGINLGWTFIDYLSMVVGGVLLGGALRKAGTFTKALLFVLYMVGDTTLAVLLILGFPVYSPPVIQFSPYTPDQLVIVSYVMFGVMNVILFVVVGYTLRKLLS</sequence>
<reference evidence="2 3" key="1">
    <citation type="journal article" date="2011" name="J. Bacteriol.">
        <title>Complete genome sequence of Metallosphaera cuprina, a metal sulfide-oxidizing archaeon from a hot spring.</title>
        <authorList>
            <person name="Liu L.J."/>
            <person name="You X.Y."/>
            <person name="Zheng H."/>
            <person name="Wang S."/>
            <person name="Jiang C.Y."/>
            <person name="Liu S.J."/>
        </authorList>
    </citation>
    <scope>NUCLEOTIDE SEQUENCE [LARGE SCALE GENOMIC DNA]</scope>
    <source>
        <strain evidence="2 3">Ar-4</strain>
    </source>
</reference>
<dbReference type="PATRIC" id="fig|1006006.8.peg.1784"/>